<gene>
    <name evidence="1" type="ORF">A2934_05905</name>
</gene>
<name>A0A1G2LA14_9BACT</name>
<dbReference type="EMBL" id="MHQO01000005">
    <property type="protein sequence ID" value="OHA07682.1"/>
    <property type="molecule type" value="Genomic_DNA"/>
</dbReference>
<dbReference type="Proteomes" id="UP000177982">
    <property type="component" value="Unassembled WGS sequence"/>
</dbReference>
<dbReference type="AlphaFoldDB" id="A0A1G2LA14"/>
<evidence type="ECO:0000313" key="2">
    <source>
        <dbReference type="Proteomes" id="UP000177982"/>
    </source>
</evidence>
<proteinExistence type="predicted"/>
<evidence type="ECO:0000313" key="1">
    <source>
        <dbReference type="EMBL" id="OHA07682.1"/>
    </source>
</evidence>
<accession>A0A1G2LA14</accession>
<organism evidence="1 2">
    <name type="scientific">Candidatus Sungbacteria bacterium RIFCSPLOWO2_01_FULL_47_10</name>
    <dbReference type="NCBI Taxonomy" id="1802276"/>
    <lineage>
        <taxon>Bacteria</taxon>
        <taxon>Candidatus Sungiibacteriota</taxon>
    </lineage>
</organism>
<protein>
    <submittedName>
        <fullName evidence="1">Uncharacterized protein</fullName>
    </submittedName>
</protein>
<comment type="caution">
    <text evidence="1">The sequence shown here is derived from an EMBL/GenBank/DDBJ whole genome shotgun (WGS) entry which is preliminary data.</text>
</comment>
<reference evidence="1 2" key="1">
    <citation type="journal article" date="2016" name="Nat. Commun.">
        <title>Thousands of microbial genomes shed light on interconnected biogeochemical processes in an aquifer system.</title>
        <authorList>
            <person name="Anantharaman K."/>
            <person name="Brown C.T."/>
            <person name="Hug L.A."/>
            <person name="Sharon I."/>
            <person name="Castelle C.J."/>
            <person name="Probst A.J."/>
            <person name="Thomas B.C."/>
            <person name="Singh A."/>
            <person name="Wilkins M.J."/>
            <person name="Karaoz U."/>
            <person name="Brodie E.L."/>
            <person name="Williams K.H."/>
            <person name="Hubbard S.S."/>
            <person name="Banfield J.F."/>
        </authorList>
    </citation>
    <scope>NUCLEOTIDE SEQUENCE [LARGE SCALE GENOMIC DNA]</scope>
</reference>
<sequence>MVADLCLQGFCRNPKFKILNSKQYKNSNFKIQNPCFEFWILGRKQKVLLLTGRAREFSEKENF</sequence>